<comment type="subcellular location">
    <subcellularLocation>
        <location evidence="1">Cytoplasm</location>
    </subcellularLocation>
</comment>
<dbReference type="SUPFAM" id="SSF69695">
    <property type="entry name" value="SRP19"/>
    <property type="match status" value="1"/>
</dbReference>
<feature type="region of interest" description="Disordered" evidence="5">
    <location>
        <begin position="293"/>
        <end position="324"/>
    </location>
</feature>
<accession>A0A409XKG4</accession>
<dbReference type="InParanoid" id="A0A409XKG4"/>
<dbReference type="GO" id="GO:0006617">
    <property type="term" value="P:SRP-dependent cotranslational protein targeting to membrane, signal sequence recognition"/>
    <property type="evidence" value="ECO:0007669"/>
    <property type="project" value="TreeGrafter"/>
</dbReference>
<evidence type="ECO:0000256" key="4">
    <source>
        <dbReference type="ARBA" id="ARBA00023274"/>
    </source>
</evidence>
<dbReference type="Pfam" id="PF01922">
    <property type="entry name" value="SRP19"/>
    <property type="match status" value="1"/>
</dbReference>
<evidence type="ECO:0000313" key="7">
    <source>
        <dbReference type="Proteomes" id="UP000283269"/>
    </source>
</evidence>
<protein>
    <recommendedName>
        <fullName evidence="8">Signal recognition particle SRP19 subunit</fullName>
    </recommendedName>
</protein>
<comment type="caution">
    <text evidence="6">The sequence shown here is derived from an EMBL/GenBank/DDBJ whole genome shotgun (WGS) entry which is preliminary data.</text>
</comment>
<dbReference type="PANTHER" id="PTHR17453:SF0">
    <property type="entry name" value="SIGNAL RECOGNITION PARTICLE 19 KDA PROTEIN"/>
    <property type="match status" value="1"/>
</dbReference>
<feature type="compositionally biased region" description="Basic and acidic residues" evidence="5">
    <location>
        <begin position="33"/>
        <end position="48"/>
    </location>
</feature>
<gene>
    <name evidence="6" type="ORF">CVT25_000089</name>
</gene>
<dbReference type="InterPro" id="IPR036521">
    <property type="entry name" value="SRP19-like_sf"/>
</dbReference>
<feature type="compositionally biased region" description="Polar residues" evidence="5">
    <location>
        <begin position="232"/>
        <end position="247"/>
    </location>
</feature>
<dbReference type="OrthoDB" id="2190947at2759"/>
<keyword evidence="3" id="KW-0733">Signal recognition particle</keyword>
<reference evidence="6 7" key="1">
    <citation type="journal article" date="2018" name="Evol. Lett.">
        <title>Horizontal gene cluster transfer increased hallucinogenic mushroom diversity.</title>
        <authorList>
            <person name="Reynolds H.T."/>
            <person name="Vijayakumar V."/>
            <person name="Gluck-Thaler E."/>
            <person name="Korotkin H.B."/>
            <person name="Matheny P.B."/>
            <person name="Slot J.C."/>
        </authorList>
    </citation>
    <scope>NUCLEOTIDE SEQUENCE [LARGE SCALE GENOMIC DNA]</scope>
    <source>
        <strain evidence="6 7">2631</strain>
    </source>
</reference>
<dbReference type="Gene3D" id="3.30.56.30">
    <property type="entry name" value="Signal recognition particle, SRP19-like subunit"/>
    <property type="match status" value="1"/>
</dbReference>
<evidence type="ECO:0000256" key="5">
    <source>
        <dbReference type="SAM" id="MobiDB-lite"/>
    </source>
</evidence>
<feature type="compositionally biased region" description="Basic residues" evidence="5">
    <location>
        <begin position="314"/>
        <end position="324"/>
    </location>
</feature>
<sequence length="324" mass="34915">MSRRAAIVEEFDDDTDLPLPSQPLPNTGSRGPLLEELHISDDEFEPRGSQRAGPASPTRYQASAESTSRGSDPTSNTNRVTDITPYKNWSCIYPIYIDAKRPYGRGQRRIERAKSLWFPLSKDIADAASHLGLGTLHEVNKAHPRDWENPGRVRVQWKKDGRLVNPAIKTKKQLLEMICFYLQRVKPENVPKPPYVTSTTPTTTPAVTKANTTPMPAPTIQASSKEKGKQPVPSSISKTKMLSSPPTVRSGGRKLPVPPEPLPDLANRVSAYSPALSTGVLVETVKAGMNATESAGTGAGMPGPGGPAAGAGGKGKRKVVRVRG</sequence>
<feature type="compositionally biased region" description="Gly residues" evidence="5">
    <location>
        <begin position="297"/>
        <end position="313"/>
    </location>
</feature>
<dbReference type="Proteomes" id="UP000283269">
    <property type="component" value="Unassembled WGS sequence"/>
</dbReference>
<dbReference type="EMBL" id="NHYD01001415">
    <property type="protein sequence ID" value="PPQ91234.1"/>
    <property type="molecule type" value="Genomic_DNA"/>
</dbReference>
<dbReference type="FunCoup" id="A0A409XKG4">
    <property type="interactions" value="35"/>
</dbReference>
<evidence type="ECO:0000256" key="1">
    <source>
        <dbReference type="ARBA" id="ARBA00004496"/>
    </source>
</evidence>
<dbReference type="STRING" id="93625.A0A409XKG4"/>
<feature type="compositionally biased region" description="Polar residues" evidence="5">
    <location>
        <begin position="58"/>
        <end position="80"/>
    </location>
</feature>
<evidence type="ECO:0000313" key="6">
    <source>
        <dbReference type="EMBL" id="PPQ91234.1"/>
    </source>
</evidence>
<evidence type="ECO:0000256" key="2">
    <source>
        <dbReference type="ARBA" id="ARBA00022490"/>
    </source>
</evidence>
<feature type="region of interest" description="Disordered" evidence="5">
    <location>
        <begin position="192"/>
        <end position="258"/>
    </location>
</feature>
<keyword evidence="4" id="KW-0687">Ribonucleoprotein</keyword>
<keyword evidence="7" id="KW-1185">Reference proteome</keyword>
<name>A0A409XKG4_PSICY</name>
<evidence type="ECO:0000256" key="3">
    <source>
        <dbReference type="ARBA" id="ARBA00023135"/>
    </source>
</evidence>
<dbReference type="GO" id="GO:0005786">
    <property type="term" value="C:signal recognition particle, endoplasmic reticulum targeting"/>
    <property type="evidence" value="ECO:0007669"/>
    <property type="project" value="UniProtKB-KW"/>
</dbReference>
<proteinExistence type="predicted"/>
<evidence type="ECO:0008006" key="8">
    <source>
        <dbReference type="Google" id="ProtNLM"/>
    </source>
</evidence>
<feature type="compositionally biased region" description="Low complexity" evidence="5">
    <location>
        <begin position="195"/>
        <end position="214"/>
    </location>
</feature>
<keyword evidence="2" id="KW-0963">Cytoplasm</keyword>
<dbReference type="AlphaFoldDB" id="A0A409XKG4"/>
<organism evidence="6 7">
    <name type="scientific">Psilocybe cyanescens</name>
    <dbReference type="NCBI Taxonomy" id="93625"/>
    <lineage>
        <taxon>Eukaryota</taxon>
        <taxon>Fungi</taxon>
        <taxon>Dikarya</taxon>
        <taxon>Basidiomycota</taxon>
        <taxon>Agaricomycotina</taxon>
        <taxon>Agaricomycetes</taxon>
        <taxon>Agaricomycetidae</taxon>
        <taxon>Agaricales</taxon>
        <taxon>Agaricineae</taxon>
        <taxon>Strophariaceae</taxon>
        <taxon>Psilocybe</taxon>
    </lineage>
</organism>
<dbReference type="InterPro" id="IPR002778">
    <property type="entry name" value="Signal_recog_particle_SRP19"/>
</dbReference>
<dbReference type="PANTHER" id="PTHR17453">
    <property type="entry name" value="SIGNAL RECOGNITION PARTICLE 19 KD PROTEIN"/>
    <property type="match status" value="1"/>
</dbReference>
<dbReference type="GO" id="GO:0008312">
    <property type="term" value="F:7S RNA binding"/>
    <property type="evidence" value="ECO:0007669"/>
    <property type="project" value="InterPro"/>
</dbReference>
<feature type="region of interest" description="Disordered" evidence="5">
    <location>
        <begin position="1"/>
        <end position="80"/>
    </location>
</feature>